<proteinExistence type="predicted"/>
<keyword evidence="1" id="KW-0143">Chaperone</keyword>
<dbReference type="InterPro" id="IPR002669">
    <property type="entry name" value="UreD"/>
</dbReference>
<evidence type="ECO:0000256" key="1">
    <source>
        <dbReference type="ARBA" id="ARBA00023186"/>
    </source>
</evidence>
<gene>
    <name evidence="2" type="primary">ureD_6</name>
    <name evidence="2" type="ORF">SDC9_103898</name>
</gene>
<comment type="caution">
    <text evidence="2">The sequence shown here is derived from an EMBL/GenBank/DDBJ whole genome shotgun (WGS) entry which is preliminary data.</text>
</comment>
<dbReference type="Pfam" id="PF01774">
    <property type="entry name" value="UreD"/>
    <property type="match status" value="1"/>
</dbReference>
<dbReference type="AlphaFoldDB" id="A0A645AVA8"/>
<protein>
    <submittedName>
        <fullName evidence="2">Urease accessory protein UreD</fullName>
    </submittedName>
</protein>
<organism evidence="2">
    <name type="scientific">bioreactor metagenome</name>
    <dbReference type="NCBI Taxonomy" id="1076179"/>
    <lineage>
        <taxon>unclassified sequences</taxon>
        <taxon>metagenomes</taxon>
        <taxon>ecological metagenomes</taxon>
    </lineage>
</organism>
<dbReference type="GO" id="GO:0016151">
    <property type="term" value="F:nickel cation binding"/>
    <property type="evidence" value="ECO:0007669"/>
    <property type="project" value="InterPro"/>
</dbReference>
<sequence length="246" mass="25947">MRTRIEVTPDADRPRVDLRGDVLAPRILSATPVGAQVALVGTQMVLLAGDSIGIDIVVAPGGRLEIVEPVGTVAYGGTGRSRWEVSIEVGAGATLIWEGQPFVVSDGATVLRTTDIRLGDGARLLQREVLAFGRSGQHGGDLVSCLHARSADGLPLLIEDLDLARGKRERLGVLGDDRVLDSIIALGWRPEGDIPAGPAAFELAEPGVLLRQLGREHAHQPMDACWQAWRGQDALSGRSPGPATAS</sequence>
<accession>A0A645AVA8</accession>
<evidence type="ECO:0000313" key="2">
    <source>
        <dbReference type="EMBL" id="MPM57080.1"/>
    </source>
</evidence>
<name>A0A645AVA8_9ZZZZ</name>
<reference evidence="2" key="1">
    <citation type="submission" date="2019-08" db="EMBL/GenBank/DDBJ databases">
        <authorList>
            <person name="Kucharzyk K."/>
            <person name="Murdoch R.W."/>
            <person name="Higgins S."/>
            <person name="Loffler F."/>
        </authorList>
    </citation>
    <scope>NUCLEOTIDE SEQUENCE</scope>
</reference>
<dbReference type="EMBL" id="VSSQ01016082">
    <property type="protein sequence ID" value="MPM57080.1"/>
    <property type="molecule type" value="Genomic_DNA"/>
</dbReference>